<sequence>MTESAADDFESDEDDSEEFDPGETYVAACPVDAGLARRIVDLADLTWPDGETTRQVMRGFGWRDGEAVPVDEGGFVTDQGHVVFGIGCFYMPFAHFYRIDGEVWTSDFWGSLPGWSSEKGAYRPEFDGYVDSAITRFTELLGPPERDGRVQGRTISVGSYSWRYAAWRRGGNILVVGQTLEGFSYSQFEEAVVFVGALPAETPLPEVAELPRLMKW</sequence>
<gene>
    <name evidence="2" type="ORF">V1633_06440</name>
</gene>
<feature type="compositionally biased region" description="Acidic residues" evidence="1">
    <location>
        <begin position="1"/>
        <end position="21"/>
    </location>
</feature>
<proteinExistence type="predicted"/>
<reference evidence="2 3" key="1">
    <citation type="submission" date="2024-01" db="EMBL/GenBank/DDBJ databases">
        <title>Genome insights into Plantactinospora sonchi sp. nov.</title>
        <authorList>
            <person name="Wang L."/>
        </authorList>
    </citation>
    <scope>NUCLEOTIDE SEQUENCE [LARGE SCALE GENOMIC DNA]</scope>
    <source>
        <strain evidence="2 3">NEAU-QY2</strain>
    </source>
</reference>
<evidence type="ECO:0000256" key="1">
    <source>
        <dbReference type="SAM" id="MobiDB-lite"/>
    </source>
</evidence>
<evidence type="ECO:0000313" key="2">
    <source>
        <dbReference type="EMBL" id="MEE6258131.1"/>
    </source>
</evidence>
<keyword evidence="3" id="KW-1185">Reference proteome</keyword>
<dbReference type="RefSeq" id="WP_331213260.1">
    <property type="nucleotide sequence ID" value="NZ_JAZGQK010000006.1"/>
</dbReference>
<organism evidence="2 3">
    <name type="scientific">Plantactinospora sonchi</name>
    <dbReference type="NCBI Taxonomy" id="1544735"/>
    <lineage>
        <taxon>Bacteria</taxon>
        <taxon>Bacillati</taxon>
        <taxon>Actinomycetota</taxon>
        <taxon>Actinomycetes</taxon>
        <taxon>Micromonosporales</taxon>
        <taxon>Micromonosporaceae</taxon>
        <taxon>Plantactinospora</taxon>
    </lineage>
</organism>
<accession>A0ABU7RNP4</accession>
<dbReference type="EMBL" id="JAZGQK010000006">
    <property type="protein sequence ID" value="MEE6258131.1"/>
    <property type="molecule type" value="Genomic_DNA"/>
</dbReference>
<dbReference type="Proteomes" id="UP001332243">
    <property type="component" value="Unassembled WGS sequence"/>
</dbReference>
<name>A0ABU7RNP4_9ACTN</name>
<comment type="caution">
    <text evidence="2">The sequence shown here is derived from an EMBL/GenBank/DDBJ whole genome shotgun (WGS) entry which is preliminary data.</text>
</comment>
<feature type="region of interest" description="Disordered" evidence="1">
    <location>
        <begin position="1"/>
        <end position="23"/>
    </location>
</feature>
<evidence type="ECO:0000313" key="3">
    <source>
        <dbReference type="Proteomes" id="UP001332243"/>
    </source>
</evidence>
<protein>
    <submittedName>
        <fullName evidence="2">Uncharacterized protein</fullName>
    </submittedName>
</protein>